<accession>A0AAV5G0N0</accession>
<reference evidence="2" key="2">
    <citation type="submission" date="2021-12" db="EMBL/GenBank/DDBJ databases">
        <title>Resequencing data analysis of finger millet.</title>
        <authorList>
            <person name="Hatakeyama M."/>
            <person name="Aluri S."/>
            <person name="Balachadran M.T."/>
            <person name="Sivarajan S.R."/>
            <person name="Poveda L."/>
            <person name="Shimizu-Inatsugi R."/>
            <person name="Schlapbach R."/>
            <person name="Sreeman S.M."/>
            <person name="Shimizu K.K."/>
        </authorList>
    </citation>
    <scope>NUCLEOTIDE SEQUENCE</scope>
</reference>
<reference evidence="2" key="1">
    <citation type="journal article" date="2018" name="DNA Res.">
        <title>Multiple hybrid de novo genome assembly of finger millet, an orphan allotetraploid crop.</title>
        <authorList>
            <person name="Hatakeyama M."/>
            <person name="Aluri S."/>
            <person name="Balachadran M.T."/>
            <person name="Sivarajan S.R."/>
            <person name="Patrignani A."/>
            <person name="Gruter S."/>
            <person name="Poveda L."/>
            <person name="Shimizu-Inatsugi R."/>
            <person name="Baeten J."/>
            <person name="Francoijs K.J."/>
            <person name="Nataraja K.N."/>
            <person name="Reddy Y.A.N."/>
            <person name="Phadnis S."/>
            <person name="Ravikumar R.L."/>
            <person name="Schlapbach R."/>
            <person name="Sreeman S.M."/>
            <person name="Shimizu K.K."/>
        </authorList>
    </citation>
    <scope>NUCLEOTIDE SEQUENCE</scope>
</reference>
<feature type="compositionally biased region" description="Polar residues" evidence="1">
    <location>
        <begin position="1"/>
        <end position="11"/>
    </location>
</feature>
<dbReference type="PANTHER" id="PTHR47592">
    <property type="entry name" value="PBF68 PROTEIN"/>
    <property type="match status" value="1"/>
</dbReference>
<dbReference type="PANTHER" id="PTHR47592:SF27">
    <property type="entry name" value="OS08G0421700 PROTEIN"/>
    <property type="match status" value="1"/>
</dbReference>
<comment type="caution">
    <text evidence="2">The sequence shown here is derived from an EMBL/GenBank/DDBJ whole genome shotgun (WGS) entry which is preliminary data.</text>
</comment>
<name>A0AAV5G0N0_ELECO</name>
<protein>
    <submittedName>
        <fullName evidence="2">Uncharacterized protein</fullName>
    </submittedName>
</protein>
<sequence length="263" mass="29404">MNEKLSITQVTPYDASEDESIDRQICIQPSTSFPETDEKLLASAAAKKEKQKDFQSTTSAPIRENRKVFSSMAPLPIKPLDGHGGYLRWKESMLLRAHTLGVAGVLFEDPPTGSDNEAAAAKKKWARDDAICRGHILATLSDRLLPDYARHDTARALWDALARTYDVDTTWINKGRFHELQFDQGGPHLLLEQIAHAQALGAAAKLADDYVADMMCDKLPEAMGTALIITRYDDEVDMDTVWAFARRAAKRGMSQERLWRTTL</sequence>
<gene>
    <name evidence="2" type="primary">gb29587</name>
    <name evidence="2" type="ORF">PR202_gb29587</name>
</gene>
<dbReference type="EMBL" id="BQKI01000118">
    <property type="protein sequence ID" value="GJN40380.1"/>
    <property type="molecule type" value="Genomic_DNA"/>
</dbReference>
<evidence type="ECO:0000313" key="3">
    <source>
        <dbReference type="Proteomes" id="UP001054889"/>
    </source>
</evidence>
<feature type="region of interest" description="Disordered" evidence="1">
    <location>
        <begin position="1"/>
        <end position="21"/>
    </location>
</feature>
<dbReference type="Proteomes" id="UP001054889">
    <property type="component" value="Unassembled WGS sequence"/>
</dbReference>
<dbReference type="Pfam" id="PF14223">
    <property type="entry name" value="Retrotran_gag_2"/>
    <property type="match status" value="1"/>
</dbReference>
<proteinExistence type="predicted"/>
<evidence type="ECO:0000256" key="1">
    <source>
        <dbReference type="SAM" id="MobiDB-lite"/>
    </source>
</evidence>
<keyword evidence="3" id="KW-1185">Reference proteome</keyword>
<evidence type="ECO:0000313" key="2">
    <source>
        <dbReference type="EMBL" id="GJN40380.1"/>
    </source>
</evidence>
<dbReference type="AlphaFoldDB" id="A0AAV5G0N0"/>
<organism evidence="2 3">
    <name type="scientific">Eleusine coracana subsp. coracana</name>
    <dbReference type="NCBI Taxonomy" id="191504"/>
    <lineage>
        <taxon>Eukaryota</taxon>
        <taxon>Viridiplantae</taxon>
        <taxon>Streptophyta</taxon>
        <taxon>Embryophyta</taxon>
        <taxon>Tracheophyta</taxon>
        <taxon>Spermatophyta</taxon>
        <taxon>Magnoliopsida</taxon>
        <taxon>Liliopsida</taxon>
        <taxon>Poales</taxon>
        <taxon>Poaceae</taxon>
        <taxon>PACMAD clade</taxon>
        <taxon>Chloridoideae</taxon>
        <taxon>Cynodonteae</taxon>
        <taxon>Eleusininae</taxon>
        <taxon>Eleusine</taxon>
    </lineage>
</organism>